<dbReference type="Pfam" id="PF01207">
    <property type="entry name" value="Dus"/>
    <property type="match status" value="1"/>
</dbReference>
<keyword evidence="4" id="KW-0819">tRNA processing</keyword>
<comment type="caution">
    <text evidence="7">The sequence shown here is derived from an EMBL/GenBank/DDBJ whole genome shotgun (WGS) entry which is preliminary data.</text>
</comment>
<dbReference type="CDD" id="cd02801">
    <property type="entry name" value="DUS_like_FMN"/>
    <property type="match status" value="1"/>
</dbReference>
<dbReference type="EMBL" id="BART01034836">
    <property type="protein sequence ID" value="GAH08206.1"/>
    <property type="molecule type" value="Genomic_DNA"/>
</dbReference>
<dbReference type="AlphaFoldDB" id="X1CIN4"/>
<evidence type="ECO:0000256" key="4">
    <source>
        <dbReference type="ARBA" id="ARBA00022694"/>
    </source>
</evidence>
<reference evidence="7" key="1">
    <citation type="journal article" date="2014" name="Front. Microbiol.">
        <title>High frequency of phylogenetically diverse reductive dehalogenase-homologous genes in deep subseafloor sedimentary metagenomes.</title>
        <authorList>
            <person name="Kawai M."/>
            <person name="Futagami T."/>
            <person name="Toyoda A."/>
            <person name="Takaki Y."/>
            <person name="Nishi S."/>
            <person name="Hori S."/>
            <person name="Arai W."/>
            <person name="Tsubouchi T."/>
            <person name="Morono Y."/>
            <person name="Uchiyama I."/>
            <person name="Ito T."/>
            <person name="Fujiyama A."/>
            <person name="Inagaki F."/>
            <person name="Takami H."/>
        </authorList>
    </citation>
    <scope>NUCLEOTIDE SEQUENCE</scope>
    <source>
        <strain evidence="7">Expedition CK06-06</strain>
    </source>
</reference>
<evidence type="ECO:0000259" key="6">
    <source>
        <dbReference type="Pfam" id="PF01207"/>
    </source>
</evidence>
<keyword evidence="3" id="KW-0288">FMN</keyword>
<dbReference type="PANTHER" id="PTHR11082:SF25">
    <property type="entry name" value="DUS-LIKE FMN-BINDING DOMAIN-CONTAINING PROTEIN"/>
    <property type="match status" value="1"/>
</dbReference>
<accession>X1CIN4</accession>
<evidence type="ECO:0000256" key="3">
    <source>
        <dbReference type="ARBA" id="ARBA00022643"/>
    </source>
</evidence>
<evidence type="ECO:0000256" key="5">
    <source>
        <dbReference type="ARBA" id="ARBA00023002"/>
    </source>
</evidence>
<feature type="non-terminal residue" evidence="7">
    <location>
        <position position="1"/>
    </location>
</feature>
<evidence type="ECO:0000313" key="7">
    <source>
        <dbReference type="EMBL" id="GAH08206.1"/>
    </source>
</evidence>
<keyword evidence="5" id="KW-0560">Oxidoreductase</keyword>
<dbReference type="InterPro" id="IPR035587">
    <property type="entry name" value="DUS-like_FMN-bd"/>
</dbReference>
<dbReference type="PANTHER" id="PTHR11082">
    <property type="entry name" value="TRNA-DIHYDROURIDINE SYNTHASE"/>
    <property type="match status" value="1"/>
</dbReference>
<feature type="domain" description="DUS-like FMN-binding" evidence="6">
    <location>
        <begin position="8"/>
        <end position="166"/>
    </location>
</feature>
<evidence type="ECO:0000256" key="1">
    <source>
        <dbReference type="ARBA" id="ARBA00001917"/>
    </source>
</evidence>
<dbReference type="InterPro" id="IPR013785">
    <property type="entry name" value="Aldolase_TIM"/>
</dbReference>
<dbReference type="InterPro" id="IPR018517">
    <property type="entry name" value="tRNA_hU_synthase_CS"/>
</dbReference>
<evidence type="ECO:0000256" key="2">
    <source>
        <dbReference type="ARBA" id="ARBA00022630"/>
    </source>
</evidence>
<feature type="non-terminal residue" evidence="7">
    <location>
        <position position="203"/>
    </location>
</feature>
<dbReference type="SUPFAM" id="SSF51395">
    <property type="entry name" value="FMN-linked oxidoreductases"/>
    <property type="match status" value="1"/>
</dbReference>
<name>X1CIN4_9ZZZZ</name>
<keyword evidence="2" id="KW-0285">Flavoprotein</keyword>
<dbReference type="GO" id="GO:0017150">
    <property type="term" value="F:tRNA dihydrouridine synthase activity"/>
    <property type="evidence" value="ECO:0007669"/>
    <property type="project" value="InterPro"/>
</dbReference>
<organism evidence="7">
    <name type="scientific">marine sediment metagenome</name>
    <dbReference type="NCBI Taxonomy" id="412755"/>
    <lineage>
        <taxon>unclassified sequences</taxon>
        <taxon>metagenomes</taxon>
        <taxon>ecological metagenomes</taxon>
    </lineage>
</organism>
<dbReference type="GO" id="GO:0050660">
    <property type="term" value="F:flavin adenine dinucleotide binding"/>
    <property type="evidence" value="ECO:0007669"/>
    <property type="project" value="InterPro"/>
</dbReference>
<protein>
    <recommendedName>
        <fullName evidence="6">DUS-like FMN-binding domain-containing protein</fullName>
    </recommendedName>
</protein>
<dbReference type="PROSITE" id="PS01136">
    <property type="entry name" value="UPF0034"/>
    <property type="match status" value="1"/>
</dbReference>
<gene>
    <name evidence="7" type="ORF">S01H4_59411</name>
</gene>
<dbReference type="Gene3D" id="3.20.20.70">
    <property type="entry name" value="Aldolase class I"/>
    <property type="match status" value="1"/>
</dbReference>
<sequence>SIDFLESYNFDVLDINAGCPSRRAIKAKEGGYLLKNLDELETLLKTSIKYSSRPVSLKMRTGFNNTNNIERIADIVNRSGIDFLIIHGRTVKGRYLDSTLDLNTIKKIKSLVKIPVVGNGNIDGGLTAEKFLEITNVDALMIGRSSMGNPEIFQQINQYFTKGIESNLENSFFKVRKYFKLYEECVDDFLDDIIDMPFSHEKF</sequence>
<comment type="cofactor">
    <cofactor evidence="1">
        <name>FMN</name>
        <dbReference type="ChEBI" id="CHEBI:58210"/>
    </cofactor>
</comment>
<proteinExistence type="predicted"/>